<dbReference type="EMBL" id="CM039435">
    <property type="protein sequence ID" value="KAI4318096.1"/>
    <property type="molecule type" value="Genomic_DNA"/>
</dbReference>
<sequence>MSNLVYLLVQNAYVRESIQFPKDCFPSLKKLSIADFQALSQWYMDDGALENLEKFTIGNYPKLTSLPPHFKKLAHFRVMQVRKMPQAFVKEAKQLGENNEKNLWLFMVHMKLNYIPQLS</sequence>
<protein>
    <submittedName>
        <fullName evidence="1">Uncharacterized protein</fullName>
    </submittedName>
</protein>
<gene>
    <name evidence="1" type="ORF">L6164_025904</name>
</gene>
<name>A0ACB9M2C2_BAUVA</name>
<evidence type="ECO:0000313" key="2">
    <source>
        <dbReference type="Proteomes" id="UP000828941"/>
    </source>
</evidence>
<keyword evidence="2" id="KW-1185">Reference proteome</keyword>
<dbReference type="Proteomes" id="UP000828941">
    <property type="component" value="Chromosome 10"/>
</dbReference>
<proteinExistence type="predicted"/>
<reference evidence="1 2" key="1">
    <citation type="journal article" date="2022" name="DNA Res.">
        <title>Chromosomal-level genome assembly of the orchid tree Bauhinia variegata (Leguminosae; Cercidoideae) supports the allotetraploid origin hypothesis of Bauhinia.</title>
        <authorList>
            <person name="Zhong Y."/>
            <person name="Chen Y."/>
            <person name="Zheng D."/>
            <person name="Pang J."/>
            <person name="Liu Y."/>
            <person name="Luo S."/>
            <person name="Meng S."/>
            <person name="Qian L."/>
            <person name="Wei D."/>
            <person name="Dai S."/>
            <person name="Zhou R."/>
        </authorList>
    </citation>
    <scope>NUCLEOTIDE SEQUENCE [LARGE SCALE GENOMIC DNA]</scope>
    <source>
        <strain evidence="1">BV-YZ2020</strain>
    </source>
</reference>
<organism evidence="1 2">
    <name type="scientific">Bauhinia variegata</name>
    <name type="common">Purple orchid tree</name>
    <name type="synonym">Phanera variegata</name>
    <dbReference type="NCBI Taxonomy" id="167791"/>
    <lineage>
        <taxon>Eukaryota</taxon>
        <taxon>Viridiplantae</taxon>
        <taxon>Streptophyta</taxon>
        <taxon>Embryophyta</taxon>
        <taxon>Tracheophyta</taxon>
        <taxon>Spermatophyta</taxon>
        <taxon>Magnoliopsida</taxon>
        <taxon>eudicotyledons</taxon>
        <taxon>Gunneridae</taxon>
        <taxon>Pentapetalae</taxon>
        <taxon>rosids</taxon>
        <taxon>fabids</taxon>
        <taxon>Fabales</taxon>
        <taxon>Fabaceae</taxon>
        <taxon>Cercidoideae</taxon>
        <taxon>Cercideae</taxon>
        <taxon>Bauhiniinae</taxon>
        <taxon>Bauhinia</taxon>
    </lineage>
</organism>
<evidence type="ECO:0000313" key="1">
    <source>
        <dbReference type="EMBL" id="KAI4318096.1"/>
    </source>
</evidence>
<accession>A0ACB9M2C2</accession>
<comment type="caution">
    <text evidence="1">The sequence shown here is derived from an EMBL/GenBank/DDBJ whole genome shotgun (WGS) entry which is preliminary data.</text>
</comment>